<dbReference type="RefSeq" id="WP_021010345.1">
    <property type="nucleotide sequence ID" value="NZ_ASHR01000021.1"/>
</dbReference>
<evidence type="ECO:0000313" key="2">
    <source>
        <dbReference type="EMBL" id="ERG64456.1"/>
    </source>
</evidence>
<proteinExistence type="predicted"/>
<keyword evidence="1" id="KW-1133">Transmembrane helix</keyword>
<accession>U1MR96</accession>
<feature type="transmembrane region" description="Helical" evidence="1">
    <location>
        <begin position="119"/>
        <end position="140"/>
    </location>
</feature>
<protein>
    <submittedName>
        <fullName evidence="2">Uncharacterized protein</fullName>
    </submittedName>
</protein>
<reference evidence="2 3" key="1">
    <citation type="journal article" date="2013" name="Genome Announc.">
        <title>First draft genome sequence from a member of the genus agrococcus, isolated from modern microbialites.</title>
        <authorList>
            <person name="White R.A.III."/>
            <person name="Grassa C.J."/>
            <person name="Suttle C.A."/>
        </authorList>
    </citation>
    <scope>NUCLEOTIDE SEQUENCE [LARGE SCALE GENOMIC DNA]</scope>
    <source>
        <strain evidence="2 3">RW1</strain>
    </source>
</reference>
<feature type="transmembrane region" description="Helical" evidence="1">
    <location>
        <begin position="89"/>
        <end position="113"/>
    </location>
</feature>
<evidence type="ECO:0000256" key="1">
    <source>
        <dbReference type="SAM" id="Phobius"/>
    </source>
</evidence>
<sequence>MNEGSLSSRAALPIGGRIVAAIAVHLLAALVLERTASPGVSDLLRVPLPSGGGPAEALAGWALPSAAPLAVWALLVVGRAWVLQRGYSAFWFVGAALLVAAATFPIVLLQALVTGSREAVATALAAWLIPPCAATVAAMARVTRGARDDRSSPQ</sequence>
<gene>
    <name evidence="2" type="ORF">L332_08335</name>
</gene>
<keyword evidence="1" id="KW-0812">Transmembrane</keyword>
<keyword evidence="3" id="KW-1185">Reference proteome</keyword>
<organism evidence="2 3">
    <name type="scientific">Agrococcus pavilionensis RW1</name>
    <dbReference type="NCBI Taxonomy" id="1330458"/>
    <lineage>
        <taxon>Bacteria</taxon>
        <taxon>Bacillati</taxon>
        <taxon>Actinomycetota</taxon>
        <taxon>Actinomycetes</taxon>
        <taxon>Micrococcales</taxon>
        <taxon>Microbacteriaceae</taxon>
        <taxon>Agrococcus</taxon>
    </lineage>
</organism>
<comment type="caution">
    <text evidence="2">The sequence shown here is derived from an EMBL/GenBank/DDBJ whole genome shotgun (WGS) entry which is preliminary data.</text>
</comment>
<evidence type="ECO:0000313" key="3">
    <source>
        <dbReference type="Proteomes" id="UP000016462"/>
    </source>
</evidence>
<feature type="transmembrane region" description="Helical" evidence="1">
    <location>
        <begin position="12"/>
        <end position="32"/>
    </location>
</feature>
<name>U1MR96_9MICO</name>
<dbReference type="AlphaFoldDB" id="U1MR96"/>
<keyword evidence="1" id="KW-0472">Membrane</keyword>
<feature type="transmembrane region" description="Helical" evidence="1">
    <location>
        <begin position="58"/>
        <end position="77"/>
    </location>
</feature>
<dbReference type="Proteomes" id="UP000016462">
    <property type="component" value="Unassembled WGS sequence"/>
</dbReference>
<dbReference type="EMBL" id="ASHR01000021">
    <property type="protein sequence ID" value="ERG64456.1"/>
    <property type="molecule type" value="Genomic_DNA"/>
</dbReference>